<dbReference type="Proteomes" id="UP001165423">
    <property type="component" value="Unassembled WGS sequence"/>
</dbReference>
<organism evidence="1 2">
    <name type="scientific">Cognatiluteimonas sedimenti</name>
    <dbReference type="NCBI Taxonomy" id="2927791"/>
    <lineage>
        <taxon>Bacteria</taxon>
        <taxon>Pseudomonadati</taxon>
        <taxon>Pseudomonadota</taxon>
        <taxon>Gammaproteobacteria</taxon>
        <taxon>Lysobacterales</taxon>
        <taxon>Lysobacteraceae</taxon>
        <taxon>Cognatiluteimonas</taxon>
    </lineage>
</organism>
<keyword evidence="2" id="KW-1185">Reference proteome</keyword>
<gene>
    <name evidence="1" type="ORF">MQC88_02895</name>
</gene>
<proteinExistence type="predicted"/>
<evidence type="ECO:0000313" key="1">
    <source>
        <dbReference type="EMBL" id="MCJ0824915.1"/>
    </source>
</evidence>
<name>A0ABT0A1T5_9GAMM</name>
<sequence length="109" mass="12312">MQILIQAICTKGRSLREAIASDARIGRHDLEVVQQKRPGRPRGWAKLKSTLPDRHGAINLEWDANTSVLISRVVTRGKGRPNLIVGDYIDYLLARHARRIQAINVIPRD</sequence>
<comment type="caution">
    <text evidence="1">The sequence shown here is derived from an EMBL/GenBank/DDBJ whole genome shotgun (WGS) entry which is preliminary data.</text>
</comment>
<protein>
    <submittedName>
        <fullName evidence="1">Uncharacterized protein</fullName>
    </submittedName>
</protein>
<accession>A0ABT0A1T5</accession>
<reference evidence="1 2" key="1">
    <citation type="submission" date="2022-03" db="EMBL/GenBank/DDBJ databases">
        <title>Luteimonas soily sp. nov., a novel bacterium isolated from the soil.</title>
        <authorList>
            <person name="Zhang X."/>
        </authorList>
    </citation>
    <scope>NUCLEOTIDE SEQUENCE [LARGE SCALE GENOMIC DNA]</scope>
    <source>
        <strain evidence="1 2">50</strain>
    </source>
</reference>
<dbReference type="EMBL" id="JALGCL010000001">
    <property type="protein sequence ID" value="MCJ0824915.1"/>
    <property type="molecule type" value="Genomic_DNA"/>
</dbReference>
<evidence type="ECO:0000313" key="2">
    <source>
        <dbReference type="Proteomes" id="UP001165423"/>
    </source>
</evidence>
<dbReference type="RefSeq" id="WP_243319073.1">
    <property type="nucleotide sequence ID" value="NZ_JALGCL010000001.1"/>
</dbReference>